<dbReference type="InterPro" id="IPR001763">
    <property type="entry name" value="Rhodanese-like_dom"/>
</dbReference>
<evidence type="ECO:0000256" key="1">
    <source>
        <dbReference type="SAM" id="MobiDB-lite"/>
    </source>
</evidence>
<dbReference type="GO" id="GO:0004792">
    <property type="term" value="F:thiosulfate-cyanide sulfurtransferase activity"/>
    <property type="evidence" value="ECO:0007669"/>
    <property type="project" value="TreeGrafter"/>
</dbReference>
<dbReference type="EMBL" id="JATAAI010000004">
    <property type="protein sequence ID" value="KAK1746075.1"/>
    <property type="molecule type" value="Genomic_DNA"/>
</dbReference>
<dbReference type="PROSITE" id="PS50206">
    <property type="entry name" value="RHODANESE_3"/>
    <property type="match status" value="1"/>
</dbReference>
<dbReference type="AlphaFoldDB" id="A0AAD8YJA0"/>
<keyword evidence="4" id="KW-1185">Reference proteome</keyword>
<dbReference type="PANTHER" id="PTHR44086">
    <property type="entry name" value="THIOSULFATE SULFURTRANSFERASE RDL2, MITOCHONDRIAL-RELATED"/>
    <property type="match status" value="1"/>
</dbReference>
<feature type="region of interest" description="Disordered" evidence="1">
    <location>
        <begin position="32"/>
        <end position="54"/>
    </location>
</feature>
<feature type="domain" description="Rhodanese" evidence="2">
    <location>
        <begin position="111"/>
        <end position="208"/>
    </location>
</feature>
<accession>A0AAD8YJA0</accession>
<gene>
    <name evidence="3" type="ORF">QTG54_002682</name>
</gene>
<dbReference type="SUPFAM" id="SSF52821">
    <property type="entry name" value="Rhodanese/Cell cycle control phosphatase"/>
    <property type="match status" value="1"/>
</dbReference>
<organism evidence="3 4">
    <name type="scientific">Skeletonema marinoi</name>
    <dbReference type="NCBI Taxonomy" id="267567"/>
    <lineage>
        <taxon>Eukaryota</taxon>
        <taxon>Sar</taxon>
        <taxon>Stramenopiles</taxon>
        <taxon>Ochrophyta</taxon>
        <taxon>Bacillariophyta</taxon>
        <taxon>Coscinodiscophyceae</taxon>
        <taxon>Thalassiosirophycidae</taxon>
        <taxon>Thalassiosirales</taxon>
        <taxon>Skeletonemataceae</taxon>
        <taxon>Skeletonema</taxon>
        <taxon>Skeletonema marinoi-dohrnii complex</taxon>
    </lineage>
</organism>
<proteinExistence type="predicted"/>
<protein>
    <submittedName>
        <fullName evidence="3">Rhodanese-like domain-containing protein</fullName>
    </submittedName>
</protein>
<evidence type="ECO:0000313" key="4">
    <source>
        <dbReference type="Proteomes" id="UP001224775"/>
    </source>
</evidence>
<comment type="caution">
    <text evidence="3">The sequence shown here is derived from an EMBL/GenBank/DDBJ whole genome shotgun (WGS) entry which is preliminary data.</text>
</comment>
<evidence type="ECO:0000259" key="2">
    <source>
        <dbReference type="PROSITE" id="PS50206"/>
    </source>
</evidence>
<reference evidence="3" key="1">
    <citation type="submission" date="2023-06" db="EMBL/GenBank/DDBJ databases">
        <title>Survivors Of The Sea: Transcriptome response of Skeletonema marinoi to long-term dormancy.</title>
        <authorList>
            <person name="Pinder M.I.M."/>
            <person name="Kourtchenko O."/>
            <person name="Robertson E.K."/>
            <person name="Larsson T."/>
            <person name="Maumus F."/>
            <person name="Osuna-Cruz C.M."/>
            <person name="Vancaester E."/>
            <person name="Stenow R."/>
            <person name="Vandepoele K."/>
            <person name="Ploug H."/>
            <person name="Bruchert V."/>
            <person name="Godhe A."/>
            <person name="Topel M."/>
        </authorList>
    </citation>
    <scope>NUCLEOTIDE SEQUENCE</scope>
    <source>
        <strain evidence="3">R05AC</strain>
    </source>
</reference>
<evidence type="ECO:0000313" key="3">
    <source>
        <dbReference type="EMBL" id="KAK1746075.1"/>
    </source>
</evidence>
<name>A0AAD8YJA0_9STRA</name>
<dbReference type="PANTHER" id="PTHR44086:SF10">
    <property type="entry name" value="THIOSULFATE SULFURTRANSFERASE_RHODANESE-LIKE DOMAIN-CONTAINING PROTEIN 3"/>
    <property type="match status" value="1"/>
</dbReference>
<dbReference type="Proteomes" id="UP001224775">
    <property type="component" value="Unassembled WGS sequence"/>
</dbReference>
<dbReference type="InterPro" id="IPR036873">
    <property type="entry name" value="Rhodanese-like_dom_sf"/>
</dbReference>
<sequence length="208" mass="23110">MMMWRRVVVLTAASSSRTVGASSLRSSSALAFCPSNNHQSKNQHQKRRQEVTPPTTTSFLHYKQNIHERLLSTTTTARQMSFFGGSSEGIPRINKEAMTEIIDDVSSTSREESNYVIIDVRGQDEIAYTGKLNDCVETLPLPYIAQGALAMEDEDFKAEFGFDKPALDETLVFTCKAGIRSQQAGQLAKMAGYTDILDYMGGSNEWFS</sequence>
<dbReference type="GO" id="GO:0005739">
    <property type="term" value="C:mitochondrion"/>
    <property type="evidence" value="ECO:0007669"/>
    <property type="project" value="TreeGrafter"/>
</dbReference>
<dbReference type="Pfam" id="PF00581">
    <property type="entry name" value="Rhodanese"/>
    <property type="match status" value="1"/>
</dbReference>
<dbReference type="Gene3D" id="3.40.250.10">
    <property type="entry name" value="Rhodanese-like domain"/>
    <property type="match status" value="1"/>
</dbReference>